<keyword evidence="2" id="KW-0812">Transmembrane</keyword>
<reference evidence="4 5" key="1">
    <citation type="submission" date="2020-08" db="EMBL/GenBank/DDBJ databases">
        <title>Sequencing the genomes of 1000 actinobacteria strains.</title>
        <authorList>
            <person name="Klenk H.-P."/>
        </authorList>
    </citation>
    <scope>NUCLEOTIDE SEQUENCE [LARGE SCALE GENOMIC DNA]</scope>
    <source>
        <strain evidence="4 5">DSM 44936</strain>
    </source>
</reference>
<keyword evidence="5" id="KW-1185">Reference proteome</keyword>
<keyword evidence="2" id="KW-0472">Membrane</keyword>
<dbReference type="RefSeq" id="WP_184983910.1">
    <property type="nucleotide sequence ID" value="NZ_BAAALO010000002.1"/>
</dbReference>
<dbReference type="GO" id="GO:0004672">
    <property type="term" value="F:protein kinase activity"/>
    <property type="evidence" value="ECO:0007669"/>
    <property type="project" value="InterPro"/>
</dbReference>
<dbReference type="GO" id="GO:0005524">
    <property type="term" value="F:ATP binding"/>
    <property type="evidence" value="ECO:0007669"/>
    <property type="project" value="InterPro"/>
</dbReference>
<evidence type="ECO:0000313" key="5">
    <source>
        <dbReference type="Proteomes" id="UP000555564"/>
    </source>
</evidence>
<feature type="transmembrane region" description="Helical" evidence="2">
    <location>
        <begin position="347"/>
        <end position="369"/>
    </location>
</feature>
<gene>
    <name evidence="4" type="ORF">BJ992_004386</name>
</gene>
<feature type="compositionally biased region" description="Basic and acidic residues" evidence="1">
    <location>
        <begin position="306"/>
        <end position="316"/>
    </location>
</feature>
<evidence type="ECO:0000256" key="2">
    <source>
        <dbReference type="SAM" id="Phobius"/>
    </source>
</evidence>
<protein>
    <recommendedName>
        <fullName evidence="3">Protein kinase domain-containing protein</fullName>
    </recommendedName>
</protein>
<dbReference type="AlphaFoldDB" id="A0A7X0IH88"/>
<sequence>MTDPGALKIDFVDVDGGLRQWKVLGRREVPDVPGSGMTLAEIEAEAESGPVLLVQKSIGREADDADPGLYARLENEVRVGLLLRRRFGGPGYPAELARLVGYDVDGGEPFALFERFVGPFAAEVAGRLLLDEQRSFQTSLLRGVRMLEQVAVVHRGITPYSVRWDGHRAQLTDFETAAPAFRVRRAAGTRPWASPQQRVGGGGTCARDDVWSAGMVIYHMSVGLASAAALERDPDLGLVEPRTKELLTGVFAQKAVHRPHPVELLGRLNVQDPLPPPPEEPDRGFREGGHRFDELMRQKHGTAYRRPPEPADRVVRDEDEPEPEAAAHRGEPTMPRQAPPPPPRPGAGAGVAVAIVITLVVIGVILWLLGGLVG</sequence>
<proteinExistence type="predicted"/>
<feature type="compositionally biased region" description="Basic and acidic residues" evidence="1">
    <location>
        <begin position="280"/>
        <end position="297"/>
    </location>
</feature>
<feature type="region of interest" description="Disordered" evidence="1">
    <location>
        <begin position="268"/>
        <end position="348"/>
    </location>
</feature>
<dbReference type="Proteomes" id="UP000555564">
    <property type="component" value="Unassembled WGS sequence"/>
</dbReference>
<dbReference type="InterPro" id="IPR011009">
    <property type="entry name" value="Kinase-like_dom_sf"/>
</dbReference>
<evidence type="ECO:0000313" key="4">
    <source>
        <dbReference type="EMBL" id="MBB6474955.1"/>
    </source>
</evidence>
<dbReference type="PROSITE" id="PS50011">
    <property type="entry name" value="PROTEIN_KINASE_DOM"/>
    <property type="match status" value="1"/>
</dbReference>
<organism evidence="4 5">
    <name type="scientific">Sphaerisporangium rubeum</name>
    <dbReference type="NCBI Taxonomy" id="321317"/>
    <lineage>
        <taxon>Bacteria</taxon>
        <taxon>Bacillati</taxon>
        <taxon>Actinomycetota</taxon>
        <taxon>Actinomycetes</taxon>
        <taxon>Streptosporangiales</taxon>
        <taxon>Streptosporangiaceae</taxon>
        <taxon>Sphaerisporangium</taxon>
    </lineage>
</organism>
<feature type="domain" description="Protein kinase" evidence="3">
    <location>
        <begin position="27"/>
        <end position="275"/>
    </location>
</feature>
<comment type="caution">
    <text evidence="4">The sequence shown here is derived from an EMBL/GenBank/DDBJ whole genome shotgun (WGS) entry which is preliminary data.</text>
</comment>
<evidence type="ECO:0000256" key="1">
    <source>
        <dbReference type="SAM" id="MobiDB-lite"/>
    </source>
</evidence>
<name>A0A7X0IH88_9ACTN</name>
<dbReference type="EMBL" id="JACHIU010000001">
    <property type="protein sequence ID" value="MBB6474955.1"/>
    <property type="molecule type" value="Genomic_DNA"/>
</dbReference>
<evidence type="ECO:0000259" key="3">
    <source>
        <dbReference type="PROSITE" id="PS50011"/>
    </source>
</evidence>
<dbReference type="InterPro" id="IPR000719">
    <property type="entry name" value="Prot_kinase_dom"/>
</dbReference>
<dbReference type="SUPFAM" id="SSF56112">
    <property type="entry name" value="Protein kinase-like (PK-like)"/>
    <property type="match status" value="1"/>
</dbReference>
<keyword evidence="2" id="KW-1133">Transmembrane helix</keyword>
<accession>A0A7X0IH88</accession>
<dbReference type="Gene3D" id="1.10.510.10">
    <property type="entry name" value="Transferase(Phosphotransferase) domain 1"/>
    <property type="match status" value="1"/>
</dbReference>